<dbReference type="InterPro" id="IPR015876">
    <property type="entry name" value="Acyl-CoA_DS"/>
</dbReference>
<evidence type="ECO:0000256" key="6">
    <source>
        <dbReference type="ARBA" id="ARBA00023002"/>
    </source>
</evidence>
<proteinExistence type="inferred from homology"/>
<keyword evidence="5 10" id="KW-1133">Transmembrane helix</keyword>
<name>A0A2U1CJ99_9BURK</name>
<feature type="domain" description="Fatty acid desaturase" evidence="11">
    <location>
        <begin position="17"/>
        <end position="219"/>
    </location>
</feature>
<dbReference type="RefSeq" id="WP_017523657.1">
    <property type="nucleotide sequence ID" value="NZ_JACCEX010000005.1"/>
</dbReference>
<evidence type="ECO:0000259" key="11">
    <source>
        <dbReference type="Pfam" id="PF00487"/>
    </source>
</evidence>
<dbReference type="AlphaFoldDB" id="A0A2U1CJ99"/>
<dbReference type="GO" id="GO:0016020">
    <property type="term" value="C:membrane"/>
    <property type="evidence" value="ECO:0007669"/>
    <property type="project" value="UniProtKB-SubCell"/>
</dbReference>
<evidence type="ECO:0000256" key="9">
    <source>
        <dbReference type="ARBA" id="ARBA00023136"/>
    </source>
</evidence>
<dbReference type="GO" id="GO:0006631">
    <property type="term" value="P:fatty acid metabolic process"/>
    <property type="evidence" value="ECO:0007669"/>
    <property type="project" value="UniProtKB-KW"/>
</dbReference>
<keyword evidence="3 10" id="KW-0812">Transmembrane</keyword>
<dbReference type="OrthoDB" id="9768289at2"/>
<comment type="caution">
    <text evidence="13">The sequence shown here is derived from an EMBL/GenBank/DDBJ whole genome shotgun (WGS) entry which is preliminary data.</text>
</comment>
<sequence length="403" mass="45931">MDTFLSFLAGGLLQYSWWQVVLVTLALTHVTILGVTIFLHRSQTHRGLDLHPAVMHFFRFWLWMTTGMVTKEWVAIHRKHHAKCEREGDPHSPMIYGIGKVFFRGAELYRQEAANAETLKRYGNGTPDDWLERNLYTRHSMLGILIMLGLDLALFGVLGLTVWAVQMAWIPFWAAGVVNGLGHFVGYRNYASPDTSTNVFPWGIIIGGEELHNNHHAYGTSAKFSAKWWEFDIGWGYIKVLSFFRLATVRRVAPKLKLEPAAQSISLQTLEGVILHRYEILARYTDVIKQAAAEELAKLKPMRKKGSPDCRWRQLSRIRRTLGSTDADALEPAQRAELDNVLAQNQSLSTLVQMRAELTRLWESSSATSEQLLGDLQAWCQRAQQSGIEGLEQFSYRLRRYAA</sequence>
<dbReference type="GO" id="GO:0016717">
    <property type="term" value="F:oxidoreductase activity, acting on paired donors, with oxidation of a pair of donors resulting in the reduction of molecular oxygen to two molecules of water"/>
    <property type="evidence" value="ECO:0007669"/>
    <property type="project" value="InterPro"/>
</dbReference>
<evidence type="ECO:0000256" key="1">
    <source>
        <dbReference type="ARBA" id="ARBA00004141"/>
    </source>
</evidence>
<keyword evidence="9 10" id="KW-0472">Membrane</keyword>
<evidence type="ECO:0000256" key="10">
    <source>
        <dbReference type="SAM" id="Phobius"/>
    </source>
</evidence>
<dbReference type="EMBL" id="QEKO01000005">
    <property type="protein sequence ID" value="PVY61097.1"/>
    <property type="molecule type" value="Genomic_DNA"/>
</dbReference>
<dbReference type="InterPro" id="IPR005804">
    <property type="entry name" value="FA_desaturase_dom"/>
</dbReference>
<protein>
    <submittedName>
        <fullName evidence="13">Stearoyl-CoA desaturase (Delta-9 desaturase)</fullName>
    </submittedName>
</protein>
<dbReference type="PANTHER" id="PTHR11351">
    <property type="entry name" value="ACYL-COA DESATURASE"/>
    <property type="match status" value="1"/>
</dbReference>
<evidence type="ECO:0000256" key="3">
    <source>
        <dbReference type="ARBA" id="ARBA00022692"/>
    </source>
</evidence>
<evidence type="ECO:0000256" key="8">
    <source>
        <dbReference type="ARBA" id="ARBA00023098"/>
    </source>
</evidence>
<organism evidence="13 14">
    <name type="scientific">Pusillimonas noertemannii</name>
    <dbReference type="NCBI Taxonomy" id="305977"/>
    <lineage>
        <taxon>Bacteria</taxon>
        <taxon>Pseudomonadati</taxon>
        <taxon>Pseudomonadota</taxon>
        <taxon>Betaproteobacteria</taxon>
        <taxon>Burkholderiales</taxon>
        <taxon>Alcaligenaceae</taxon>
        <taxon>Pusillimonas</taxon>
    </lineage>
</organism>
<comment type="similarity">
    <text evidence="2">Belongs to the fatty acid desaturase type 2 family.</text>
</comment>
<feature type="transmembrane region" description="Helical" evidence="10">
    <location>
        <begin position="170"/>
        <end position="187"/>
    </location>
</feature>
<keyword evidence="6" id="KW-0560">Oxidoreductase</keyword>
<evidence type="ECO:0000256" key="4">
    <source>
        <dbReference type="ARBA" id="ARBA00022832"/>
    </source>
</evidence>
<evidence type="ECO:0000313" key="13">
    <source>
        <dbReference type="EMBL" id="PVY61097.1"/>
    </source>
</evidence>
<keyword evidence="8" id="KW-0443">Lipid metabolism</keyword>
<dbReference type="Pfam" id="PF01610">
    <property type="entry name" value="DDE_Tnp_ISL3"/>
    <property type="match status" value="1"/>
</dbReference>
<keyword evidence="4" id="KW-0276">Fatty acid metabolism</keyword>
<reference evidence="13 14" key="1">
    <citation type="submission" date="2018-04" db="EMBL/GenBank/DDBJ databases">
        <title>Genomic Encyclopedia of Type Strains, Phase IV (KMG-IV): sequencing the most valuable type-strain genomes for metagenomic binning, comparative biology and taxonomic classification.</title>
        <authorList>
            <person name="Goeker M."/>
        </authorList>
    </citation>
    <scope>NUCLEOTIDE SEQUENCE [LARGE SCALE GENOMIC DNA]</scope>
    <source>
        <strain evidence="13 14">DSM 10065</strain>
    </source>
</reference>
<dbReference type="PANTHER" id="PTHR11351:SF33">
    <property type="entry name" value="DELTA-9 FATTY ACID DESATURASE, DESA"/>
    <property type="match status" value="1"/>
</dbReference>
<evidence type="ECO:0000256" key="2">
    <source>
        <dbReference type="ARBA" id="ARBA00008749"/>
    </source>
</evidence>
<dbReference type="InterPro" id="IPR002560">
    <property type="entry name" value="Transposase_DDE"/>
</dbReference>
<feature type="transmembrane region" description="Helical" evidence="10">
    <location>
        <begin position="15"/>
        <end position="39"/>
    </location>
</feature>
<keyword evidence="7" id="KW-0408">Iron</keyword>
<evidence type="ECO:0000313" key="14">
    <source>
        <dbReference type="Proteomes" id="UP000246145"/>
    </source>
</evidence>
<dbReference type="STRING" id="1231391.GCA_000308195_01289"/>
<gene>
    <name evidence="13" type="ORF">C7440_3266</name>
</gene>
<dbReference type="Proteomes" id="UP000246145">
    <property type="component" value="Unassembled WGS sequence"/>
</dbReference>
<accession>A0A2U1CJ99</accession>
<dbReference type="Pfam" id="PF00487">
    <property type="entry name" value="FA_desaturase"/>
    <property type="match status" value="1"/>
</dbReference>
<evidence type="ECO:0000259" key="12">
    <source>
        <dbReference type="Pfam" id="PF01610"/>
    </source>
</evidence>
<dbReference type="CDD" id="cd03505">
    <property type="entry name" value="Delta9-FADS-like"/>
    <property type="match status" value="1"/>
</dbReference>
<evidence type="ECO:0000256" key="5">
    <source>
        <dbReference type="ARBA" id="ARBA00022989"/>
    </source>
</evidence>
<evidence type="ECO:0000256" key="7">
    <source>
        <dbReference type="ARBA" id="ARBA00023004"/>
    </source>
</evidence>
<feature type="domain" description="Transposase IS204/IS1001/IS1096/IS1165 DDE" evidence="12">
    <location>
        <begin position="313"/>
        <end position="401"/>
    </location>
</feature>
<comment type="subcellular location">
    <subcellularLocation>
        <location evidence="1">Membrane</location>
        <topology evidence="1">Multi-pass membrane protein</topology>
    </subcellularLocation>
</comment>
<feature type="transmembrane region" description="Helical" evidence="10">
    <location>
        <begin position="142"/>
        <end position="164"/>
    </location>
</feature>
<keyword evidence="14" id="KW-1185">Reference proteome</keyword>